<name>A0A5J6SMW0_9BACI</name>
<dbReference type="AlphaFoldDB" id="A0A5J6SMW0"/>
<dbReference type="EMBL" id="CP031223">
    <property type="protein sequence ID" value="QFF99350.1"/>
    <property type="molecule type" value="Genomic_DNA"/>
</dbReference>
<dbReference type="Pfam" id="PF13799">
    <property type="entry name" value="DUF4183"/>
    <property type="match status" value="1"/>
</dbReference>
<keyword evidence="3" id="KW-1185">Reference proteome</keyword>
<evidence type="ECO:0000313" key="2">
    <source>
        <dbReference type="EMBL" id="QFF99350.1"/>
    </source>
</evidence>
<evidence type="ECO:0000313" key="3">
    <source>
        <dbReference type="Proteomes" id="UP000325517"/>
    </source>
</evidence>
<sequence>MALSLINIHVNVSATSSRFFDVLTAPLVVTNGTKILATAFLNDSGVAVTTFPAVTNGYYNFYLNGVLQEGGSYTISETELTFNVAGTIAAGTPLVVEAVELATVI</sequence>
<proteinExistence type="predicted"/>
<organism evidence="2 3">
    <name type="scientific">Psychrobacillus glaciei</name>
    <dbReference type="NCBI Taxonomy" id="2283160"/>
    <lineage>
        <taxon>Bacteria</taxon>
        <taxon>Bacillati</taxon>
        <taxon>Bacillota</taxon>
        <taxon>Bacilli</taxon>
        <taxon>Bacillales</taxon>
        <taxon>Bacillaceae</taxon>
        <taxon>Psychrobacillus</taxon>
    </lineage>
</organism>
<accession>A0A5J6SMW0</accession>
<dbReference type="InterPro" id="IPR025237">
    <property type="entry name" value="DUF4183"/>
</dbReference>
<dbReference type="RefSeq" id="WP_151700268.1">
    <property type="nucleotide sequence ID" value="NZ_CP031223.1"/>
</dbReference>
<gene>
    <name evidence="2" type="ORF">PB01_11225</name>
</gene>
<dbReference type="KEGG" id="psyo:PB01_11225"/>
<protein>
    <submittedName>
        <fullName evidence="2">DUF4183 domain-containing protein</fullName>
    </submittedName>
</protein>
<feature type="domain" description="DUF4183" evidence="1">
    <location>
        <begin position="36"/>
        <end position="97"/>
    </location>
</feature>
<dbReference type="Proteomes" id="UP000325517">
    <property type="component" value="Chromosome"/>
</dbReference>
<dbReference type="OrthoDB" id="2623159at2"/>
<reference evidence="2 3" key="1">
    <citation type="submission" date="2018-07" db="EMBL/GenBank/DDBJ databases">
        <title>Complete genome sequence of Psychrobacillus sp. PB01, isolated from iceberg, and comparative genome analysis of Psychrobacillus strains.</title>
        <authorList>
            <person name="Lee P.C."/>
        </authorList>
    </citation>
    <scope>NUCLEOTIDE SEQUENCE [LARGE SCALE GENOMIC DNA]</scope>
    <source>
        <strain evidence="2 3">PB01</strain>
    </source>
</reference>
<evidence type="ECO:0000259" key="1">
    <source>
        <dbReference type="Pfam" id="PF13799"/>
    </source>
</evidence>